<feature type="repeat" description="WD" evidence="3">
    <location>
        <begin position="277"/>
        <end position="318"/>
    </location>
</feature>
<evidence type="ECO:0000256" key="3">
    <source>
        <dbReference type="PROSITE-ProRule" id="PRU00221"/>
    </source>
</evidence>
<dbReference type="SUPFAM" id="SSF50978">
    <property type="entry name" value="WD40 repeat-like"/>
    <property type="match status" value="1"/>
</dbReference>
<dbReference type="InterPro" id="IPR015943">
    <property type="entry name" value="WD40/YVTN_repeat-like_dom_sf"/>
</dbReference>
<dbReference type="SMART" id="SM00320">
    <property type="entry name" value="WD40"/>
    <property type="match status" value="7"/>
</dbReference>
<dbReference type="Proteomes" id="UP000179807">
    <property type="component" value="Unassembled WGS sequence"/>
</dbReference>
<dbReference type="PROSITE" id="PS50082">
    <property type="entry name" value="WD_REPEATS_2"/>
    <property type="match status" value="3"/>
</dbReference>
<dbReference type="GO" id="GO:0046540">
    <property type="term" value="C:U4/U6 x U5 tri-snRNP complex"/>
    <property type="evidence" value="ECO:0007669"/>
    <property type="project" value="TreeGrafter"/>
</dbReference>
<keyword evidence="2" id="KW-0677">Repeat</keyword>
<reference evidence="5" key="1">
    <citation type="submission" date="2016-10" db="EMBL/GenBank/DDBJ databases">
        <authorList>
            <person name="Benchimol M."/>
            <person name="Almeida L.G."/>
            <person name="Vasconcelos A.T."/>
            <person name="Perreira-Neves A."/>
            <person name="Rosa I.A."/>
            <person name="Tasca T."/>
            <person name="Bogo M.R."/>
            <person name="de Souza W."/>
        </authorList>
    </citation>
    <scope>NUCLEOTIDE SEQUENCE [LARGE SCALE GENOMIC DNA]</scope>
    <source>
        <strain evidence="5">K</strain>
    </source>
</reference>
<evidence type="ECO:0000256" key="2">
    <source>
        <dbReference type="ARBA" id="ARBA00022737"/>
    </source>
</evidence>
<dbReference type="GO" id="GO:0030621">
    <property type="term" value="F:U4 snRNA binding"/>
    <property type="evidence" value="ECO:0007669"/>
    <property type="project" value="TreeGrafter"/>
</dbReference>
<dbReference type="InterPro" id="IPR019775">
    <property type="entry name" value="WD40_repeat_CS"/>
</dbReference>
<evidence type="ECO:0000313" key="6">
    <source>
        <dbReference type="Proteomes" id="UP000179807"/>
    </source>
</evidence>
<feature type="domain" description="Pre-mRNA processing factor 4 (PRP4)-like" evidence="4">
    <location>
        <begin position="45"/>
        <end position="94"/>
    </location>
</feature>
<dbReference type="PROSITE" id="PS50294">
    <property type="entry name" value="WD_REPEATS_REGION"/>
    <property type="match status" value="3"/>
</dbReference>
<dbReference type="RefSeq" id="XP_068363113.1">
    <property type="nucleotide sequence ID" value="XM_068501690.1"/>
</dbReference>
<dbReference type="PROSITE" id="PS00678">
    <property type="entry name" value="WD_REPEATS_1"/>
    <property type="match status" value="1"/>
</dbReference>
<dbReference type="Pfam" id="PF00400">
    <property type="entry name" value="WD40"/>
    <property type="match status" value="3"/>
</dbReference>
<dbReference type="InterPro" id="IPR036285">
    <property type="entry name" value="PRP4-like_sf"/>
</dbReference>
<accession>A0A1J4KEU4</accession>
<gene>
    <name evidence="5" type="ORF">TRFO_20965</name>
</gene>
<dbReference type="EMBL" id="MLAK01000625">
    <property type="protein sequence ID" value="OHT09977.1"/>
    <property type="molecule type" value="Genomic_DNA"/>
</dbReference>
<evidence type="ECO:0000256" key="1">
    <source>
        <dbReference type="ARBA" id="ARBA00022574"/>
    </source>
</evidence>
<feature type="repeat" description="WD" evidence="3">
    <location>
        <begin position="319"/>
        <end position="359"/>
    </location>
</feature>
<evidence type="ECO:0000259" key="4">
    <source>
        <dbReference type="SMART" id="SM00500"/>
    </source>
</evidence>
<dbReference type="SUPFAM" id="SSF158230">
    <property type="entry name" value="PRP4-like"/>
    <property type="match status" value="1"/>
</dbReference>
<evidence type="ECO:0000313" key="5">
    <source>
        <dbReference type="EMBL" id="OHT09977.1"/>
    </source>
</evidence>
<dbReference type="GeneID" id="94836394"/>
<dbReference type="GO" id="GO:0017070">
    <property type="term" value="F:U6 snRNA binding"/>
    <property type="evidence" value="ECO:0007669"/>
    <property type="project" value="TreeGrafter"/>
</dbReference>
<keyword evidence="6" id="KW-1185">Reference proteome</keyword>
<organism evidence="5 6">
    <name type="scientific">Tritrichomonas foetus</name>
    <dbReference type="NCBI Taxonomy" id="1144522"/>
    <lineage>
        <taxon>Eukaryota</taxon>
        <taxon>Metamonada</taxon>
        <taxon>Parabasalia</taxon>
        <taxon>Tritrichomonadida</taxon>
        <taxon>Tritrichomonadidae</taxon>
        <taxon>Tritrichomonas</taxon>
    </lineage>
</organism>
<dbReference type="OrthoDB" id="540662at2759"/>
<keyword evidence="1 3" id="KW-0853">WD repeat</keyword>
<dbReference type="GO" id="GO:0000398">
    <property type="term" value="P:mRNA splicing, via spliceosome"/>
    <property type="evidence" value="ECO:0007669"/>
    <property type="project" value="TreeGrafter"/>
</dbReference>
<dbReference type="Pfam" id="PF08799">
    <property type="entry name" value="PRP4"/>
    <property type="match status" value="1"/>
</dbReference>
<sequence>MKRIIVMQQGQLERSKKHQKMNHPDQDLYTKFQISQQLKEVQVPTRDIDVQIYLRKLQQPICLFGEGPKERKDRLRMLLIGQISDLAQENNLPEMIPKYEIGSDLLIEAKKLFIDFSVQRAKARMYQEKQIDKNRIEFVNNCGKIFHQYETFMSCPADRRPLTSIASFGDAFIVGSISSKASIWSYVNSYEHPVFELKSHTERITSVGFLNNSIAMTASADRTVKFWDDSDEIASIGFNSTPTSLFGHPMGRHALIGLSDGTFAVFDVSTNQIISQMKSHDGSIPTICAHNDGGLVMTGGSDFFGRLWDLRSMKMVKVLQGHGNRITCGTFDNNFHSVTGSADNSIIIWDLRNLSRSKKISAHTHPVSSVCVYDDLIVSSSKECVKIWSSLDFRTYKTISDCPSPITGATITKSQLSNLPLIFTSSHDGSWRMYLDSSFELP</sequence>
<protein>
    <recommendedName>
        <fullName evidence="4">Pre-mRNA processing factor 4 (PRP4)-like domain-containing protein</fullName>
    </recommendedName>
</protein>
<dbReference type="AlphaFoldDB" id="A0A1J4KEU4"/>
<comment type="caution">
    <text evidence="5">The sequence shown here is derived from an EMBL/GenBank/DDBJ whole genome shotgun (WGS) entry which is preliminary data.</text>
</comment>
<dbReference type="PANTHER" id="PTHR19846">
    <property type="entry name" value="WD40 REPEAT PROTEIN"/>
    <property type="match status" value="1"/>
</dbReference>
<dbReference type="VEuPathDB" id="TrichDB:TRFO_20965"/>
<dbReference type="PANTHER" id="PTHR19846:SF0">
    <property type="entry name" value="PRE-MRNA PROCESSING FACTOR 4"/>
    <property type="match status" value="1"/>
</dbReference>
<feature type="repeat" description="WD" evidence="3">
    <location>
        <begin position="197"/>
        <end position="228"/>
    </location>
</feature>
<dbReference type="InterPro" id="IPR014906">
    <property type="entry name" value="PRP4-like"/>
</dbReference>
<name>A0A1J4KEU4_9EUKA</name>
<proteinExistence type="predicted"/>
<dbReference type="InterPro" id="IPR036322">
    <property type="entry name" value="WD40_repeat_dom_sf"/>
</dbReference>
<dbReference type="InterPro" id="IPR001680">
    <property type="entry name" value="WD40_rpt"/>
</dbReference>
<dbReference type="Gene3D" id="4.10.280.110">
    <property type="entry name" value="Pre-mRNA processing factor 4 domain"/>
    <property type="match status" value="1"/>
</dbReference>
<dbReference type="Gene3D" id="2.130.10.10">
    <property type="entry name" value="YVTN repeat-like/Quinoprotein amine dehydrogenase"/>
    <property type="match status" value="2"/>
</dbReference>
<dbReference type="SMART" id="SM00500">
    <property type="entry name" value="SFM"/>
    <property type="match status" value="1"/>
</dbReference>